<keyword evidence="2" id="KW-1185">Reference proteome</keyword>
<dbReference type="Proteomes" id="UP001596137">
    <property type="component" value="Unassembled WGS sequence"/>
</dbReference>
<name>A0ABW1NVP3_9ACTN</name>
<gene>
    <name evidence="1" type="ORF">ACFP1K_38900</name>
</gene>
<sequence>MLVEAILHGATPGTPTASPVDGIRVLALLPSHWRTGLTTANGTITLRLDTTDDTTHAEVQAALTTALADPALNHWRLGSCRSLSSGQDA</sequence>
<organism evidence="1 2">
    <name type="scientific">Sphaerisporangium aureirubrum</name>
    <dbReference type="NCBI Taxonomy" id="1544736"/>
    <lineage>
        <taxon>Bacteria</taxon>
        <taxon>Bacillati</taxon>
        <taxon>Actinomycetota</taxon>
        <taxon>Actinomycetes</taxon>
        <taxon>Streptosporangiales</taxon>
        <taxon>Streptosporangiaceae</taxon>
        <taxon>Sphaerisporangium</taxon>
    </lineage>
</organism>
<comment type="caution">
    <text evidence="1">The sequence shown here is derived from an EMBL/GenBank/DDBJ whole genome shotgun (WGS) entry which is preliminary data.</text>
</comment>
<evidence type="ECO:0000313" key="2">
    <source>
        <dbReference type="Proteomes" id="UP001596137"/>
    </source>
</evidence>
<dbReference type="EMBL" id="JBHSRF010000120">
    <property type="protein sequence ID" value="MFC6087188.1"/>
    <property type="molecule type" value="Genomic_DNA"/>
</dbReference>
<accession>A0ABW1NVP3</accession>
<reference evidence="2" key="1">
    <citation type="journal article" date="2019" name="Int. J. Syst. Evol. Microbiol.">
        <title>The Global Catalogue of Microorganisms (GCM) 10K type strain sequencing project: providing services to taxonomists for standard genome sequencing and annotation.</title>
        <authorList>
            <consortium name="The Broad Institute Genomics Platform"/>
            <consortium name="The Broad Institute Genome Sequencing Center for Infectious Disease"/>
            <person name="Wu L."/>
            <person name="Ma J."/>
        </authorList>
    </citation>
    <scope>NUCLEOTIDE SEQUENCE [LARGE SCALE GENOMIC DNA]</scope>
    <source>
        <strain evidence="2">JCM 30346</strain>
    </source>
</reference>
<protein>
    <submittedName>
        <fullName evidence="1">Uncharacterized protein</fullName>
    </submittedName>
</protein>
<dbReference type="RefSeq" id="WP_380763201.1">
    <property type="nucleotide sequence ID" value="NZ_JBHSRF010000120.1"/>
</dbReference>
<evidence type="ECO:0000313" key="1">
    <source>
        <dbReference type="EMBL" id="MFC6087188.1"/>
    </source>
</evidence>
<proteinExistence type="predicted"/>